<dbReference type="GO" id="GO:0016755">
    <property type="term" value="F:aminoacyltransferase activity"/>
    <property type="evidence" value="ECO:0007669"/>
    <property type="project" value="InterPro"/>
</dbReference>
<proteinExistence type="inferred from homology"/>
<evidence type="ECO:0000256" key="2">
    <source>
        <dbReference type="ARBA" id="ARBA00022679"/>
    </source>
</evidence>
<dbReference type="PROSITE" id="PS51191">
    <property type="entry name" value="FEMABX"/>
    <property type="match status" value="1"/>
</dbReference>
<dbReference type="AlphaFoldDB" id="A0A1F6AIQ4"/>
<dbReference type="InterPro" id="IPR050644">
    <property type="entry name" value="PG_Glycine_Bridge_Synth"/>
</dbReference>
<dbReference type="Proteomes" id="UP000178759">
    <property type="component" value="Unassembled WGS sequence"/>
</dbReference>
<keyword evidence="3" id="KW-0133">Cell shape</keyword>
<dbReference type="Gene3D" id="3.40.630.30">
    <property type="match status" value="2"/>
</dbReference>
<dbReference type="GO" id="GO:0071555">
    <property type="term" value="P:cell wall organization"/>
    <property type="evidence" value="ECO:0007669"/>
    <property type="project" value="UniProtKB-KW"/>
</dbReference>
<comment type="similarity">
    <text evidence="1">Belongs to the FemABX family.</text>
</comment>
<dbReference type="GO" id="GO:0008360">
    <property type="term" value="P:regulation of cell shape"/>
    <property type="evidence" value="ECO:0007669"/>
    <property type="project" value="UniProtKB-KW"/>
</dbReference>
<evidence type="ECO:0000313" key="7">
    <source>
        <dbReference type="EMBL" id="OGG24568.1"/>
    </source>
</evidence>
<keyword evidence="2" id="KW-0808">Transferase</keyword>
<dbReference type="InterPro" id="IPR016181">
    <property type="entry name" value="Acyl_CoA_acyltransferase"/>
</dbReference>
<dbReference type="SUPFAM" id="SSF55729">
    <property type="entry name" value="Acyl-CoA N-acyltransferases (Nat)"/>
    <property type="match status" value="2"/>
</dbReference>
<evidence type="ECO:0000256" key="1">
    <source>
        <dbReference type="ARBA" id="ARBA00009943"/>
    </source>
</evidence>
<evidence type="ECO:0000256" key="5">
    <source>
        <dbReference type="ARBA" id="ARBA00023315"/>
    </source>
</evidence>
<evidence type="ECO:0008006" key="9">
    <source>
        <dbReference type="Google" id="ProtNLM"/>
    </source>
</evidence>
<sequence>MTPQIWEQFLIKYSPSALFQSWKWGEVEKKLGNKIWRLEWEDDAIALVVKVTARRGTFLHIRHGPVVSDKRYFKKILSDLIELAKKEHAWFVRISPQVQSLPDLGLVSAPIHAMDAELCWVLDLDKSEEDLLSNMRKTTRYEIKHAQEVTVEKTKKLERFFHLYDATSTRHKFVQHTGIREEFETLDAELFVASHQGTDLAAAIIVYYGDQAIYRHGASLPSKVPASYTTQWEAIREAKYRGKKLYNFWGIAPEDKLNHPWRGITLFKKGFGGREIKYIHAQDLPISPLYTITRSVETMRRIVKGY</sequence>
<keyword evidence="4" id="KW-0573">Peptidoglycan synthesis</keyword>
<reference evidence="7 8" key="1">
    <citation type="journal article" date="2016" name="Nat. Commun.">
        <title>Thousands of microbial genomes shed light on interconnected biogeochemical processes in an aquifer system.</title>
        <authorList>
            <person name="Anantharaman K."/>
            <person name="Brown C.T."/>
            <person name="Hug L.A."/>
            <person name="Sharon I."/>
            <person name="Castelle C.J."/>
            <person name="Probst A.J."/>
            <person name="Thomas B.C."/>
            <person name="Singh A."/>
            <person name="Wilkins M.J."/>
            <person name="Karaoz U."/>
            <person name="Brodie E.L."/>
            <person name="Williams K.H."/>
            <person name="Hubbard S.S."/>
            <person name="Banfield J.F."/>
        </authorList>
    </citation>
    <scope>NUCLEOTIDE SEQUENCE [LARGE SCALE GENOMIC DNA]</scope>
</reference>
<evidence type="ECO:0000256" key="3">
    <source>
        <dbReference type="ARBA" id="ARBA00022960"/>
    </source>
</evidence>
<dbReference type="PANTHER" id="PTHR36174">
    <property type="entry name" value="LIPID II:GLYCINE GLYCYLTRANSFERASE"/>
    <property type="match status" value="1"/>
</dbReference>
<dbReference type="STRING" id="1798392.A3A79_05280"/>
<gene>
    <name evidence="7" type="ORF">A3A79_05280</name>
</gene>
<accession>A0A1F6AIQ4</accession>
<protein>
    <recommendedName>
        <fullName evidence="9">BioF2-like acetyltransferase domain-containing protein</fullName>
    </recommendedName>
</protein>
<organism evidence="7 8">
    <name type="scientific">Candidatus Gottesmanbacteria bacterium RIFCSPLOWO2_01_FULL_43_11b</name>
    <dbReference type="NCBI Taxonomy" id="1798392"/>
    <lineage>
        <taxon>Bacteria</taxon>
        <taxon>Candidatus Gottesmaniibacteriota</taxon>
    </lineage>
</organism>
<evidence type="ECO:0000256" key="6">
    <source>
        <dbReference type="ARBA" id="ARBA00023316"/>
    </source>
</evidence>
<name>A0A1F6AIQ4_9BACT</name>
<dbReference type="GO" id="GO:0009252">
    <property type="term" value="P:peptidoglycan biosynthetic process"/>
    <property type="evidence" value="ECO:0007669"/>
    <property type="project" value="UniProtKB-KW"/>
</dbReference>
<dbReference type="EMBL" id="MFJV01000001">
    <property type="protein sequence ID" value="OGG24568.1"/>
    <property type="molecule type" value="Genomic_DNA"/>
</dbReference>
<keyword evidence="5" id="KW-0012">Acyltransferase</keyword>
<dbReference type="PANTHER" id="PTHR36174:SF1">
    <property type="entry name" value="LIPID II:GLYCINE GLYCYLTRANSFERASE"/>
    <property type="match status" value="1"/>
</dbReference>
<dbReference type="InterPro" id="IPR003447">
    <property type="entry name" value="FEMABX"/>
</dbReference>
<keyword evidence="6" id="KW-0961">Cell wall biogenesis/degradation</keyword>
<evidence type="ECO:0000256" key="4">
    <source>
        <dbReference type="ARBA" id="ARBA00022984"/>
    </source>
</evidence>
<dbReference type="Pfam" id="PF02388">
    <property type="entry name" value="FemAB"/>
    <property type="match status" value="3"/>
</dbReference>
<comment type="caution">
    <text evidence="7">The sequence shown here is derived from an EMBL/GenBank/DDBJ whole genome shotgun (WGS) entry which is preliminary data.</text>
</comment>
<evidence type="ECO:0000313" key="8">
    <source>
        <dbReference type="Proteomes" id="UP000178759"/>
    </source>
</evidence>